<keyword evidence="1" id="KW-0175">Coiled coil</keyword>
<dbReference type="AlphaFoldDB" id="A0A347W6I1"/>
<dbReference type="Pfam" id="PF03432">
    <property type="entry name" value="Relaxase"/>
    <property type="match status" value="1"/>
</dbReference>
<dbReference type="InterPro" id="IPR005094">
    <property type="entry name" value="Endonuclease_MobA/VirD2"/>
</dbReference>
<dbReference type="Proteomes" id="UP000029714">
    <property type="component" value="Unassembled WGS sequence"/>
</dbReference>
<feature type="coiled-coil region" evidence="1">
    <location>
        <begin position="317"/>
        <end position="372"/>
    </location>
</feature>
<keyword evidence="6" id="KW-1185">Reference proteome</keyword>
<feature type="region of interest" description="Disordered" evidence="2">
    <location>
        <begin position="607"/>
        <end position="660"/>
    </location>
</feature>
<evidence type="ECO:0000256" key="2">
    <source>
        <dbReference type="SAM" id="MobiDB-lite"/>
    </source>
</evidence>
<gene>
    <name evidence="4" type="ORF">DCO61_09410</name>
    <name evidence="5" type="ORF">LS64_011975</name>
</gene>
<evidence type="ECO:0000313" key="4">
    <source>
        <dbReference type="EMBL" id="MWV70210.1"/>
    </source>
</evidence>
<dbReference type="EMBL" id="JRMP02000039">
    <property type="protein sequence ID" value="TLD91472.1"/>
    <property type="molecule type" value="Genomic_DNA"/>
</dbReference>
<evidence type="ECO:0000256" key="1">
    <source>
        <dbReference type="SAM" id="Coils"/>
    </source>
</evidence>
<name>A0A347W6I1_9HELI</name>
<evidence type="ECO:0000313" key="6">
    <source>
        <dbReference type="Proteomes" id="UP000029714"/>
    </source>
</evidence>
<evidence type="ECO:0000259" key="3">
    <source>
        <dbReference type="Pfam" id="PF03432"/>
    </source>
</evidence>
<evidence type="ECO:0000313" key="7">
    <source>
        <dbReference type="Proteomes" id="UP000477070"/>
    </source>
</evidence>
<dbReference type="OrthoDB" id="5362551at2"/>
<feature type="domain" description="MobA/VirD2-like nuclease" evidence="3">
    <location>
        <begin position="93"/>
        <end position="189"/>
    </location>
</feature>
<accession>A0A347W6I1</accession>
<evidence type="ECO:0000313" key="5">
    <source>
        <dbReference type="EMBL" id="TLD91472.1"/>
    </source>
</evidence>
<reference evidence="5" key="3">
    <citation type="submission" date="2018-04" db="EMBL/GenBank/DDBJ databases">
        <authorList>
            <person name="Sheh A."/>
            <person name="Shen Z."/>
            <person name="Mannion A.J."/>
            <person name="Fox J.G."/>
        </authorList>
    </citation>
    <scope>NUCLEOTIDE SEQUENCE</scope>
    <source>
        <strain evidence="5">MIT 97-6194</strain>
    </source>
</reference>
<reference evidence="5 6" key="1">
    <citation type="journal article" date="2014" name="Genome Announc.">
        <title>Draft genome sequences of eight enterohepatic helicobacter species isolated from both laboratory and wild rodents.</title>
        <authorList>
            <person name="Sheh A."/>
            <person name="Shen Z."/>
            <person name="Fox J.G."/>
        </authorList>
    </citation>
    <scope>NUCLEOTIDE SEQUENCE [LARGE SCALE GENOMIC DNA]</scope>
    <source>
        <strain evidence="5 6">MIT 97-6194</strain>
    </source>
</reference>
<dbReference type="Proteomes" id="UP000477070">
    <property type="component" value="Unassembled WGS sequence"/>
</dbReference>
<organism evidence="5 6">
    <name type="scientific">Helicobacter saguini</name>
    <dbReference type="NCBI Taxonomy" id="1548018"/>
    <lineage>
        <taxon>Bacteria</taxon>
        <taxon>Pseudomonadati</taxon>
        <taxon>Campylobacterota</taxon>
        <taxon>Epsilonproteobacteria</taxon>
        <taxon>Campylobacterales</taxon>
        <taxon>Helicobacteraceae</taxon>
        <taxon>Helicobacter</taxon>
    </lineage>
</organism>
<protein>
    <recommendedName>
        <fullName evidence="3">MobA/VirD2-like nuclease domain-containing protein</fullName>
    </recommendedName>
</protein>
<reference evidence="4 7" key="4">
    <citation type="submission" date="2019-12" db="EMBL/GenBank/DDBJ databases">
        <title>Multi-Generational Helicobacter saguini Isolates.</title>
        <authorList>
            <person name="Mannion A."/>
            <person name="Shen Z."/>
            <person name="Fox J.G."/>
        </authorList>
    </citation>
    <scope>NUCLEOTIDE SEQUENCE [LARGE SCALE GENOMIC DNA]</scope>
    <source>
        <strain evidence="4">16-048</strain>
        <strain evidence="7">16-048 (F4)</strain>
    </source>
</reference>
<dbReference type="EMBL" id="QBIU01000002">
    <property type="protein sequence ID" value="MWV70210.1"/>
    <property type="molecule type" value="Genomic_DNA"/>
</dbReference>
<proteinExistence type="predicted"/>
<feature type="compositionally biased region" description="Low complexity" evidence="2">
    <location>
        <begin position="617"/>
        <end position="633"/>
    </location>
</feature>
<comment type="caution">
    <text evidence="5">The sequence shown here is derived from an EMBL/GenBank/DDBJ whole genome shotgun (WGS) entry which is preliminary data.</text>
</comment>
<reference evidence="5 6" key="2">
    <citation type="journal article" date="2016" name="Infect. Immun.">
        <title>Helicobacter saguini, a Novel Helicobacter Isolated from Cotton-Top Tamarins with Ulcerative Colitis, Has Proinflammatory Properties and Induces Typhlocolitis and Dysplasia in Gnotobiotic IL-10-/- Mice.</title>
        <authorList>
            <person name="Shen Z."/>
            <person name="Mannion A."/>
            <person name="Whary M.T."/>
            <person name="Muthupalani S."/>
            <person name="Sheh A."/>
            <person name="Feng Y."/>
            <person name="Gong G."/>
            <person name="Vandamme P."/>
            <person name="Holcombe H.R."/>
            <person name="Paster B.J."/>
            <person name="Fox J.G."/>
        </authorList>
    </citation>
    <scope>NUCLEOTIDE SEQUENCE [LARGE SCALE GENOMIC DNA]</scope>
    <source>
        <strain evidence="5 6">MIT 97-6194</strain>
    </source>
</reference>
<dbReference type="RefSeq" id="WP_118949400.1">
    <property type="nucleotide sequence ID" value="NZ_JRMP02000039.1"/>
</dbReference>
<sequence length="660" mass="78752">MSFDIGKYKRVESFLLDFEKVKNTIFKKKKEYEKPPANLHLLKKHSSIEKTRPKQAVVKLLSNLNPQGIKNALRYTITNSLENFAINQYGEKQSMQEIFKEWEMDFTGKKNAKEAWHLCFSINESLNNKNLYALEQSVKTTLEKNFYNHKYCYVIHTHQNKPHIHVLVNKNDMFSHKKLHFNDKNEIKSFFNTLRNDFCDGLNYYGLNYYNAYKSEKTNFLEQNLNSFLYKDSNQLNIVTHLEKTADRIYKKIDNFNNKIPKVDRDLKKLYERKNELITKINFYKANCDNNLEKTLFDTKRKFKQNYKKYDSNKAKFFQTAKKIKELNKEINKHKKQNYFYKKEINKLHNIAKDIESKMQNVRDKFVKNQQEFFADLREKDSYINYLQTYKKYASTENIIALKNIQKEMRLNSQNIFENIKNFINLDKKILDSIIANKDSNTQNLNTNYALRKLLGTKLSSKALIDSKKNIDKFFHILKSMDRYVMIKRNEMSEDSFQHYYKLLKENSHTISLILNEKLQNLESLFKNQAEIKQYDNKSLRYLQKELNALKKYIESADNTKHDMKYLNDFENKTKLQNLNTILQVVRQNILEQNAKLTAKAKILNAESKQKDSKLSQNQTQIQRQNQNKNTQTLHKNIESNSQNNKKDSKKSQQNQGFSR</sequence>